<dbReference type="OrthoDB" id="2851338at2759"/>
<name>A0A4V3XCT5_9AGAM</name>
<accession>A0A4V3XCT5</accession>
<evidence type="ECO:0008006" key="3">
    <source>
        <dbReference type="Google" id="ProtNLM"/>
    </source>
</evidence>
<comment type="caution">
    <text evidence="1">The sequence shown here is derived from an EMBL/GenBank/DDBJ whole genome shotgun (WGS) entry which is preliminary data.</text>
</comment>
<dbReference type="AlphaFoldDB" id="A0A4V3XCT5"/>
<evidence type="ECO:0000313" key="1">
    <source>
        <dbReference type="EMBL" id="THH07143.1"/>
    </source>
</evidence>
<proteinExistence type="predicted"/>
<dbReference type="Gene3D" id="3.30.70.100">
    <property type="match status" value="1"/>
</dbReference>
<dbReference type="SUPFAM" id="SSF54909">
    <property type="entry name" value="Dimeric alpha+beta barrel"/>
    <property type="match status" value="1"/>
</dbReference>
<keyword evidence="2" id="KW-1185">Reference proteome</keyword>
<evidence type="ECO:0000313" key="2">
    <source>
        <dbReference type="Proteomes" id="UP000308199"/>
    </source>
</evidence>
<reference evidence="1 2" key="1">
    <citation type="submission" date="2019-02" db="EMBL/GenBank/DDBJ databases">
        <title>Genome sequencing of the rare red list fungi Phellinidium pouzarii.</title>
        <authorList>
            <person name="Buettner E."/>
            <person name="Kellner H."/>
        </authorList>
    </citation>
    <scope>NUCLEOTIDE SEQUENCE [LARGE SCALE GENOMIC DNA]</scope>
    <source>
        <strain evidence="1 2">DSM 108285</strain>
    </source>
</reference>
<dbReference type="EMBL" id="SGPK01000158">
    <property type="protein sequence ID" value="THH07143.1"/>
    <property type="molecule type" value="Genomic_DNA"/>
</dbReference>
<organism evidence="1 2">
    <name type="scientific">Phellinidium pouzarii</name>
    <dbReference type="NCBI Taxonomy" id="167371"/>
    <lineage>
        <taxon>Eukaryota</taxon>
        <taxon>Fungi</taxon>
        <taxon>Dikarya</taxon>
        <taxon>Basidiomycota</taxon>
        <taxon>Agaricomycotina</taxon>
        <taxon>Agaricomycetes</taxon>
        <taxon>Hymenochaetales</taxon>
        <taxon>Hymenochaetaceae</taxon>
        <taxon>Phellinidium</taxon>
    </lineage>
</organism>
<protein>
    <recommendedName>
        <fullName evidence="3">EthD domain-containing protein</fullName>
    </recommendedName>
</protein>
<dbReference type="Proteomes" id="UP000308199">
    <property type="component" value="Unassembled WGS sequence"/>
</dbReference>
<dbReference type="InterPro" id="IPR011008">
    <property type="entry name" value="Dimeric_a/b-barrel"/>
</dbReference>
<gene>
    <name evidence="1" type="ORF">EW145_g3587</name>
</gene>
<sequence>MSSKGLLLVFSEVGSALSESEFHGWYNNEHIPLRTVLPGFTSAARFVQADSHKPTWAALYDLTTADYLQTDDYLNLAKTRSEREANVFKQLQYLERRIYTLNETAPVTVSDAFAGHKEGMTLVAVSIQVPPEHESDFHKWYDEEHVPLLRKVPGWLRTRRFILVESDATGVLEGTEGYKAPPKFIALHEYANADGLAGPEWKAATSTPWRDKIFANVLSIERRVLKVFKTF</sequence>